<dbReference type="InterPro" id="IPR024423">
    <property type="entry name" value="DUF3050"/>
</dbReference>
<proteinExistence type="predicted"/>
<sequence>MTKAKEIELALAPLRETLNNHQLYSCLNTVTDVQLFMESHVYAVWDFMSLLKALQTKLTCTTLPWKPVVNNATARFINEIVLEEETDVNEKGEYKSHFSMYLDAMKEVGANTDNVLNFISNVKDLEDIGEQIQASYLNEAEKGFVGFTFDVIKTQKPHIIAAAFTFGREDVIPDMFLKIVEGAEKTGEGNYPKLTYYLKRHIELDGDEHGPLALKMIAELCGEDVVKWEEVLEYSKLALEKRVALWSSIANTIMLNKEQSTLV</sequence>
<accession>A0A1V6LVD5</accession>
<dbReference type="EMBL" id="MTBC01000001">
    <property type="protein sequence ID" value="OQD44142.1"/>
    <property type="molecule type" value="Genomic_DNA"/>
</dbReference>
<keyword evidence="2" id="KW-1185">Reference proteome</keyword>
<dbReference type="InterPro" id="IPR016084">
    <property type="entry name" value="Haem_Oase-like_multi-hlx"/>
</dbReference>
<evidence type="ECO:0000313" key="2">
    <source>
        <dbReference type="Proteomes" id="UP000191680"/>
    </source>
</evidence>
<dbReference type="Gene3D" id="1.20.910.10">
    <property type="entry name" value="Heme oxygenase-like"/>
    <property type="match status" value="1"/>
</dbReference>
<dbReference type="SUPFAM" id="SSF48613">
    <property type="entry name" value="Heme oxygenase-like"/>
    <property type="match status" value="1"/>
</dbReference>
<protein>
    <submittedName>
        <fullName evidence="1">Heme oxygenase</fullName>
    </submittedName>
</protein>
<comment type="caution">
    <text evidence="1">The sequence shown here is derived from an EMBL/GenBank/DDBJ whole genome shotgun (WGS) entry which is preliminary data.</text>
</comment>
<dbReference type="RefSeq" id="WP_080317706.1">
    <property type="nucleotide sequence ID" value="NZ_MTBC01000001.1"/>
</dbReference>
<gene>
    <name evidence="1" type="ORF">BUL40_00895</name>
</gene>
<dbReference type="Pfam" id="PF11251">
    <property type="entry name" value="DUF3050"/>
    <property type="match status" value="1"/>
</dbReference>
<reference evidence="1 2" key="1">
    <citation type="submission" date="2016-12" db="EMBL/GenBank/DDBJ databases">
        <authorList>
            <person name="Song W.-J."/>
            <person name="Kurnit D.M."/>
        </authorList>
    </citation>
    <scope>NUCLEOTIDE SEQUENCE [LARGE SCALE GENOMIC DNA]</scope>
    <source>
        <strain evidence="1 2">HSG9</strain>
    </source>
</reference>
<name>A0A1V6LVD5_9FLAO</name>
<evidence type="ECO:0000313" key="1">
    <source>
        <dbReference type="EMBL" id="OQD44142.1"/>
    </source>
</evidence>
<dbReference type="AlphaFoldDB" id="A0A1V6LVD5"/>
<organism evidence="1 2">
    <name type="scientific">Croceivirga radicis</name>
    <dbReference type="NCBI Taxonomy" id="1929488"/>
    <lineage>
        <taxon>Bacteria</taxon>
        <taxon>Pseudomonadati</taxon>
        <taxon>Bacteroidota</taxon>
        <taxon>Flavobacteriia</taxon>
        <taxon>Flavobacteriales</taxon>
        <taxon>Flavobacteriaceae</taxon>
        <taxon>Croceivirga</taxon>
    </lineage>
</organism>
<dbReference type="OrthoDB" id="9791270at2"/>
<dbReference type="Proteomes" id="UP000191680">
    <property type="component" value="Unassembled WGS sequence"/>
</dbReference>